<organism evidence="1 2">
    <name type="scientific">Penicillium nordicum</name>
    <dbReference type="NCBI Taxonomy" id="229535"/>
    <lineage>
        <taxon>Eukaryota</taxon>
        <taxon>Fungi</taxon>
        <taxon>Dikarya</taxon>
        <taxon>Ascomycota</taxon>
        <taxon>Pezizomycotina</taxon>
        <taxon>Eurotiomycetes</taxon>
        <taxon>Eurotiomycetidae</taxon>
        <taxon>Eurotiales</taxon>
        <taxon>Aspergillaceae</taxon>
        <taxon>Penicillium</taxon>
    </lineage>
</organism>
<reference evidence="1 2" key="1">
    <citation type="submission" date="2015-08" db="EMBL/GenBank/DDBJ databases">
        <title>Genome sequencing of Penicillium nordicum.</title>
        <authorList>
            <person name="Nguyen H.D."/>
            <person name="Seifert K.A."/>
        </authorList>
    </citation>
    <scope>NUCLEOTIDE SEQUENCE [LARGE SCALE GENOMIC DNA]</scope>
    <source>
        <strain evidence="1 2">DAOMC 185683</strain>
    </source>
</reference>
<keyword evidence="2" id="KW-1185">Reference proteome</keyword>
<dbReference type="Proteomes" id="UP000037696">
    <property type="component" value="Unassembled WGS sequence"/>
</dbReference>
<evidence type="ECO:0000313" key="1">
    <source>
        <dbReference type="EMBL" id="KOS40073.1"/>
    </source>
</evidence>
<sequence>MPDGSHEALDCFQFIKAGYITMGIRVLIWKLEWAGHEGELDELETCLGRLGTGCALLEPEPNGIQVNTKETHQK</sequence>
<evidence type="ECO:0000313" key="2">
    <source>
        <dbReference type="Proteomes" id="UP000037696"/>
    </source>
</evidence>
<gene>
    <name evidence="1" type="ORF">ACN38_g9046</name>
</gene>
<name>A0A0M9WCW7_9EURO</name>
<dbReference type="AlphaFoldDB" id="A0A0M9WCW7"/>
<dbReference type="EMBL" id="LHQQ01000177">
    <property type="protein sequence ID" value="KOS40073.1"/>
    <property type="molecule type" value="Genomic_DNA"/>
</dbReference>
<proteinExistence type="predicted"/>
<protein>
    <submittedName>
        <fullName evidence="1">Uncharacterized protein</fullName>
    </submittedName>
</protein>
<accession>A0A0M9WCW7</accession>
<comment type="caution">
    <text evidence="1">The sequence shown here is derived from an EMBL/GenBank/DDBJ whole genome shotgun (WGS) entry which is preliminary data.</text>
</comment>